<accession>A0A1G7WT65</accession>
<proteinExistence type="predicted"/>
<sequence>MQLAEHPLAAFRALPPAARVWWTELERFNGDKQAVPYGVCSVLLPPSASPPPTWRPAGSRPDWALWTSPHCAPSKADRRTSR</sequence>
<reference evidence="1 2" key="1">
    <citation type="submission" date="2016-10" db="EMBL/GenBank/DDBJ databases">
        <authorList>
            <person name="de Groot N.N."/>
        </authorList>
    </citation>
    <scope>NUCLEOTIDE SEQUENCE [LARGE SCALE GENOMIC DNA]</scope>
    <source>
        <strain evidence="1 2">CPCC 201354</strain>
    </source>
</reference>
<evidence type="ECO:0000313" key="1">
    <source>
        <dbReference type="EMBL" id="SDG75165.1"/>
    </source>
</evidence>
<dbReference type="AlphaFoldDB" id="A0A1G7WT65"/>
<gene>
    <name evidence="1" type="ORF">SAMN05421505_107182</name>
</gene>
<dbReference type="Proteomes" id="UP000198923">
    <property type="component" value="Unassembled WGS sequence"/>
</dbReference>
<name>A0A1G7WT65_9ACTN</name>
<keyword evidence="2" id="KW-1185">Reference proteome</keyword>
<dbReference type="EMBL" id="FNCN01000007">
    <property type="protein sequence ID" value="SDG75165.1"/>
    <property type="molecule type" value="Genomic_DNA"/>
</dbReference>
<protein>
    <submittedName>
        <fullName evidence="1">Uncharacterized protein</fullName>
    </submittedName>
</protein>
<organism evidence="1 2">
    <name type="scientific">Sinosporangium album</name>
    <dbReference type="NCBI Taxonomy" id="504805"/>
    <lineage>
        <taxon>Bacteria</taxon>
        <taxon>Bacillati</taxon>
        <taxon>Actinomycetota</taxon>
        <taxon>Actinomycetes</taxon>
        <taxon>Streptosporangiales</taxon>
        <taxon>Streptosporangiaceae</taxon>
        <taxon>Sinosporangium</taxon>
    </lineage>
</organism>
<evidence type="ECO:0000313" key="2">
    <source>
        <dbReference type="Proteomes" id="UP000198923"/>
    </source>
</evidence>